<sequence length="235" mass="24302">MKVHPIEWISSPTIDAGVRLTGSWFATYRLIGRPSHMAVTTIARRVLATGAIAGTALLALTVPASAHTYRVSADCADGTSYLKVDLTAYNGDVTNTVKVTVDDQSVADESFKTSWQKNWNDLDATKAHTYTVAVQAGDDQDGSRGFSFTKSGTIKACVEAPPTTTTTTEAPTTQPTTTTSEAPAPTTSPAATPPADQGGLANTGASIGLPLGIGALLLVGGGALLLVVRKRRSAA</sequence>
<dbReference type="EMBL" id="SNXZ01000001">
    <property type="protein sequence ID" value="TDQ04444.1"/>
    <property type="molecule type" value="Genomic_DNA"/>
</dbReference>
<keyword evidence="4" id="KW-0572">Peptidoglycan-anchor</keyword>
<feature type="domain" description="Gram-positive cocci surface proteins LPxTG" evidence="7">
    <location>
        <begin position="200"/>
        <end position="235"/>
    </location>
</feature>
<keyword evidence="2" id="KW-0964">Secreted</keyword>
<dbReference type="InterPro" id="IPR019931">
    <property type="entry name" value="LPXTG_anchor"/>
</dbReference>
<keyword evidence="6" id="KW-0472">Membrane</keyword>
<proteinExistence type="predicted"/>
<evidence type="ECO:0000256" key="6">
    <source>
        <dbReference type="SAM" id="Phobius"/>
    </source>
</evidence>
<dbReference type="AlphaFoldDB" id="A0A4R6SKP9"/>
<evidence type="ECO:0000256" key="2">
    <source>
        <dbReference type="ARBA" id="ARBA00022525"/>
    </source>
</evidence>
<evidence type="ECO:0000256" key="5">
    <source>
        <dbReference type="SAM" id="MobiDB-lite"/>
    </source>
</evidence>
<protein>
    <recommendedName>
        <fullName evidence="7">Gram-positive cocci surface proteins LPxTG domain-containing protein</fullName>
    </recommendedName>
</protein>
<evidence type="ECO:0000313" key="8">
    <source>
        <dbReference type="EMBL" id="TDQ04444.1"/>
    </source>
</evidence>
<feature type="transmembrane region" description="Helical" evidence="6">
    <location>
        <begin position="207"/>
        <end position="228"/>
    </location>
</feature>
<evidence type="ECO:0000256" key="1">
    <source>
        <dbReference type="ARBA" id="ARBA00022512"/>
    </source>
</evidence>
<feature type="region of interest" description="Disordered" evidence="5">
    <location>
        <begin position="159"/>
        <end position="199"/>
    </location>
</feature>
<feature type="compositionally biased region" description="Low complexity" evidence="5">
    <location>
        <begin position="160"/>
        <end position="195"/>
    </location>
</feature>
<gene>
    <name evidence="8" type="ORF">EV186_101396</name>
</gene>
<keyword evidence="3" id="KW-0732">Signal</keyword>
<dbReference type="Proteomes" id="UP000295444">
    <property type="component" value="Unassembled WGS sequence"/>
</dbReference>
<evidence type="ECO:0000259" key="7">
    <source>
        <dbReference type="PROSITE" id="PS50847"/>
    </source>
</evidence>
<evidence type="ECO:0000313" key="9">
    <source>
        <dbReference type="Proteomes" id="UP000295444"/>
    </source>
</evidence>
<keyword evidence="1" id="KW-0134">Cell wall</keyword>
<keyword evidence="9" id="KW-1185">Reference proteome</keyword>
<reference evidence="8 9" key="1">
    <citation type="submission" date="2019-03" db="EMBL/GenBank/DDBJ databases">
        <title>Genomic Encyclopedia of Type Strains, Phase IV (KMG-IV): sequencing the most valuable type-strain genomes for metagenomic binning, comparative biology and taxonomic classification.</title>
        <authorList>
            <person name="Goeker M."/>
        </authorList>
    </citation>
    <scope>NUCLEOTIDE SEQUENCE [LARGE SCALE GENOMIC DNA]</scope>
    <source>
        <strain evidence="8 9">DSM 45361</strain>
    </source>
</reference>
<evidence type="ECO:0000256" key="3">
    <source>
        <dbReference type="ARBA" id="ARBA00022729"/>
    </source>
</evidence>
<name>A0A4R6SKP9_LABRH</name>
<accession>A0A4R6SKP9</accession>
<evidence type="ECO:0000256" key="4">
    <source>
        <dbReference type="ARBA" id="ARBA00023088"/>
    </source>
</evidence>
<organism evidence="8 9">
    <name type="scientific">Labedaea rhizosphaerae</name>
    <dbReference type="NCBI Taxonomy" id="598644"/>
    <lineage>
        <taxon>Bacteria</taxon>
        <taxon>Bacillati</taxon>
        <taxon>Actinomycetota</taxon>
        <taxon>Actinomycetes</taxon>
        <taxon>Pseudonocardiales</taxon>
        <taxon>Pseudonocardiaceae</taxon>
        <taxon>Labedaea</taxon>
    </lineage>
</organism>
<keyword evidence="6" id="KW-1133">Transmembrane helix</keyword>
<dbReference type="PROSITE" id="PS50847">
    <property type="entry name" value="GRAM_POS_ANCHORING"/>
    <property type="match status" value="1"/>
</dbReference>
<comment type="caution">
    <text evidence="8">The sequence shown here is derived from an EMBL/GenBank/DDBJ whole genome shotgun (WGS) entry which is preliminary data.</text>
</comment>
<keyword evidence="6" id="KW-0812">Transmembrane</keyword>